<evidence type="ECO:0000313" key="1">
    <source>
        <dbReference type="EMBL" id="ACK61813.1"/>
    </source>
</evidence>
<name>B7HEN4_BACC4</name>
<organism evidence="1 2">
    <name type="scientific">Bacillus cereus (strain B4264)</name>
    <dbReference type="NCBI Taxonomy" id="405532"/>
    <lineage>
        <taxon>Bacteria</taxon>
        <taxon>Bacillati</taxon>
        <taxon>Bacillota</taxon>
        <taxon>Bacilli</taxon>
        <taxon>Bacillales</taxon>
        <taxon>Bacillaceae</taxon>
        <taxon>Bacillus</taxon>
        <taxon>Bacillus cereus group</taxon>
    </lineage>
</organism>
<sequence>MSRWMFCVWKQNMLKDNYKKVETKDLHTSLRDLTKDER</sequence>
<dbReference type="EMBL" id="CP001176">
    <property type="protein sequence ID" value="ACK61813.1"/>
    <property type="molecule type" value="Genomic_DNA"/>
</dbReference>
<gene>
    <name evidence="1" type="ordered locus">BCB4264_A5354</name>
</gene>
<dbReference type="HOGENOM" id="CLU_3371810_0_0_9"/>
<protein>
    <submittedName>
        <fullName evidence="1">Uncharacterized protein</fullName>
    </submittedName>
</protein>
<dbReference type="AlphaFoldDB" id="B7HEN4"/>
<evidence type="ECO:0000313" key="2">
    <source>
        <dbReference type="Proteomes" id="UP000007096"/>
    </source>
</evidence>
<reference evidence="1 2" key="1">
    <citation type="submission" date="2008-10" db="EMBL/GenBank/DDBJ databases">
        <title>Genome sequence of Bacillus cereus B4264.</title>
        <authorList>
            <person name="Dodson R.J."/>
            <person name="Durkin A.S."/>
            <person name="Rosovitz M.J."/>
            <person name="Rasko D.A."/>
            <person name="Hoffmaster A."/>
            <person name="Ravel J."/>
            <person name="Sutton G."/>
        </authorList>
    </citation>
    <scope>NUCLEOTIDE SEQUENCE [LARGE SCALE GENOMIC DNA]</scope>
    <source>
        <strain evidence="1 2">B4264</strain>
    </source>
</reference>
<dbReference type="KEGG" id="bcb:BCB4264_A5354"/>
<accession>B7HEN4</accession>
<dbReference type="Proteomes" id="UP000007096">
    <property type="component" value="Chromosome"/>
</dbReference>
<proteinExistence type="predicted"/>